<dbReference type="Proteomes" id="UP000800038">
    <property type="component" value="Unassembled WGS sequence"/>
</dbReference>
<gene>
    <name evidence="3" type="ORF">EJ02DRAFT_370332</name>
</gene>
<evidence type="ECO:0000313" key="4">
    <source>
        <dbReference type="Proteomes" id="UP000800038"/>
    </source>
</evidence>
<name>A0A6A5SYN2_9PLEO</name>
<protein>
    <recommendedName>
        <fullName evidence="2">DUF7371 domain-containing protein</fullName>
    </recommendedName>
</protein>
<feature type="domain" description="DUF7371" evidence="2">
    <location>
        <begin position="71"/>
        <end position="197"/>
    </location>
</feature>
<organism evidence="3 4">
    <name type="scientific">Clathrospora elynae</name>
    <dbReference type="NCBI Taxonomy" id="706981"/>
    <lineage>
        <taxon>Eukaryota</taxon>
        <taxon>Fungi</taxon>
        <taxon>Dikarya</taxon>
        <taxon>Ascomycota</taxon>
        <taxon>Pezizomycotina</taxon>
        <taxon>Dothideomycetes</taxon>
        <taxon>Pleosporomycetidae</taxon>
        <taxon>Pleosporales</taxon>
        <taxon>Diademaceae</taxon>
        <taxon>Clathrospora</taxon>
    </lineage>
</organism>
<evidence type="ECO:0000313" key="3">
    <source>
        <dbReference type="EMBL" id="KAF1945090.1"/>
    </source>
</evidence>
<dbReference type="OrthoDB" id="4820608at2759"/>
<reference evidence="3" key="1">
    <citation type="journal article" date="2020" name="Stud. Mycol.">
        <title>101 Dothideomycetes genomes: a test case for predicting lifestyles and emergence of pathogens.</title>
        <authorList>
            <person name="Haridas S."/>
            <person name="Albert R."/>
            <person name="Binder M."/>
            <person name="Bloem J."/>
            <person name="Labutti K."/>
            <person name="Salamov A."/>
            <person name="Andreopoulos B."/>
            <person name="Baker S."/>
            <person name="Barry K."/>
            <person name="Bills G."/>
            <person name="Bluhm B."/>
            <person name="Cannon C."/>
            <person name="Castanera R."/>
            <person name="Culley D."/>
            <person name="Daum C."/>
            <person name="Ezra D."/>
            <person name="Gonzalez J."/>
            <person name="Henrissat B."/>
            <person name="Kuo A."/>
            <person name="Liang C."/>
            <person name="Lipzen A."/>
            <person name="Lutzoni F."/>
            <person name="Magnuson J."/>
            <person name="Mondo S."/>
            <person name="Nolan M."/>
            <person name="Ohm R."/>
            <person name="Pangilinan J."/>
            <person name="Park H.-J."/>
            <person name="Ramirez L."/>
            <person name="Alfaro M."/>
            <person name="Sun H."/>
            <person name="Tritt A."/>
            <person name="Yoshinaga Y."/>
            <person name="Zwiers L.-H."/>
            <person name="Turgeon B."/>
            <person name="Goodwin S."/>
            <person name="Spatafora J."/>
            <person name="Crous P."/>
            <person name="Grigoriev I."/>
        </authorList>
    </citation>
    <scope>NUCLEOTIDE SEQUENCE</scope>
    <source>
        <strain evidence="3">CBS 161.51</strain>
    </source>
</reference>
<accession>A0A6A5SYN2</accession>
<dbReference type="AlphaFoldDB" id="A0A6A5SYN2"/>
<dbReference type="Pfam" id="PF24086">
    <property type="entry name" value="DUF7371"/>
    <property type="match status" value="1"/>
</dbReference>
<dbReference type="EMBL" id="ML976012">
    <property type="protein sequence ID" value="KAF1945090.1"/>
    <property type="molecule type" value="Genomic_DNA"/>
</dbReference>
<keyword evidence="4" id="KW-1185">Reference proteome</keyword>
<sequence>MKLFAVSTALVSMASALPSSTISENSLFSLYQIARFDNAKGLPVVAAGPINIYQNIKWNGMTLVQTGGIQKAAILEPNSPPNLAGFSSTNLVTIQQGTPAMTVNYADSTIDSFDLYSFYYGCTLNTQASLLGVPTSCNITVTGYADDQATNQLAKKTFNFDVGTAQTNAQMQKAVLGDSFRKLKRVEFTVTNTMTIKTLFTSGFIDTAKYMVYSTSMFQ</sequence>
<evidence type="ECO:0000259" key="2">
    <source>
        <dbReference type="Pfam" id="PF24086"/>
    </source>
</evidence>
<feature type="signal peptide" evidence="1">
    <location>
        <begin position="1"/>
        <end position="16"/>
    </location>
</feature>
<evidence type="ECO:0000256" key="1">
    <source>
        <dbReference type="SAM" id="SignalP"/>
    </source>
</evidence>
<feature type="chain" id="PRO_5025677627" description="DUF7371 domain-containing protein" evidence="1">
    <location>
        <begin position="17"/>
        <end position="219"/>
    </location>
</feature>
<keyword evidence="1" id="KW-0732">Signal</keyword>
<proteinExistence type="predicted"/>
<dbReference type="InterPro" id="IPR055795">
    <property type="entry name" value="DUF7371"/>
</dbReference>